<proteinExistence type="predicted"/>
<organism evidence="2 3">
    <name type="scientific">Panicum virgatum</name>
    <name type="common">Blackwell switchgrass</name>
    <dbReference type="NCBI Taxonomy" id="38727"/>
    <lineage>
        <taxon>Eukaryota</taxon>
        <taxon>Viridiplantae</taxon>
        <taxon>Streptophyta</taxon>
        <taxon>Embryophyta</taxon>
        <taxon>Tracheophyta</taxon>
        <taxon>Spermatophyta</taxon>
        <taxon>Magnoliopsida</taxon>
        <taxon>Liliopsida</taxon>
        <taxon>Poales</taxon>
        <taxon>Poaceae</taxon>
        <taxon>PACMAD clade</taxon>
        <taxon>Panicoideae</taxon>
        <taxon>Panicodae</taxon>
        <taxon>Paniceae</taxon>
        <taxon>Panicinae</taxon>
        <taxon>Panicum</taxon>
        <taxon>Panicum sect. Hiantes</taxon>
    </lineage>
</organism>
<feature type="compositionally biased region" description="Low complexity" evidence="1">
    <location>
        <begin position="77"/>
        <end position="95"/>
    </location>
</feature>
<gene>
    <name evidence="2" type="ORF">PVAP13_8NG030701</name>
</gene>
<keyword evidence="3" id="KW-1185">Reference proteome</keyword>
<dbReference type="Proteomes" id="UP000823388">
    <property type="component" value="Chromosome 8N"/>
</dbReference>
<reference evidence="2" key="1">
    <citation type="submission" date="2020-05" db="EMBL/GenBank/DDBJ databases">
        <title>WGS assembly of Panicum virgatum.</title>
        <authorList>
            <person name="Lovell J.T."/>
            <person name="Jenkins J."/>
            <person name="Shu S."/>
            <person name="Juenger T.E."/>
            <person name="Schmutz J."/>
        </authorList>
    </citation>
    <scope>NUCLEOTIDE SEQUENCE</scope>
    <source>
        <strain evidence="2">AP13</strain>
    </source>
</reference>
<feature type="compositionally biased region" description="Low complexity" evidence="1">
    <location>
        <begin position="51"/>
        <end position="69"/>
    </location>
</feature>
<protein>
    <submittedName>
        <fullName evidence="2">Uncharacterized protein</fullName>
    </submittedName>
</protein>
<dbReference type="AlphaFoldDB" id="A0A8T0P431"/>
<feature type="region of interest" description="Disordered" evidence="1">
    <location>
        <begin position="51"/>
        <end position="128"/>
    </location>
</feature>
<evidence type="ECO:0000313" key="3">
    <source>
        <dbReference type="Proteomes" id="UP000823388"/>
    </source>
</evidence>
<dbReference type="EMBL" id="CM029052">
    <property type="protein sequence ID" value="KAG2555758.1"/>
    <property type="molecule type" value="Genomic_DNA"/>
</dbReference>
<evidence type="ECO:0000256" key="1">
    <source>
        <dbReference type="SAM" id="MobiDB-lite"/>
    </source>
</evidence>
<name>A0A8T0P431_PANVG</name>
<sequence>MGTTSSLAPRQGSGAPWPSFFNPWTGTIAMYPGPRPSVALLRPPALLASLHPTNRRWSPSSSPCRLSSRPCRRPSRWSRSTPTTVPSRSSSTTGRPLHRRPQHLDRPTPPPAFHCPRISSLSRRPSAI</sequence>
<accession>A0A8T0P431</accession>
<feature type="compositionally biased region" description="Polar residues" evidence="1">
    <location>
        <begin position="119"/>
        <end position="128"/>
    </location>
</feature>
<evidence type="ECO:0000313" key="2">
    <source>
        <dbReference type="EMBL" id="KAG2555758.1"/>
    </source>
</evidence>
<comment type="caution">
    <text evidence="2">The sequence shown here is derived from an EMBL/GenBank/DDBJ whole genome shotgun (WGS) entry which is preliminary data.</text>
</comment>